<evidence type="ECO:0000313" key="1">
    <source>
        <dbReference type="EMBL" id="KDO16649.1"/>
    </source>
</evidence>
<dbReference type="EMBL" id="KK584001">
    <property type="protein sequence ID" value="KDO16649.1"/>
    <property type="molecule type" value="Genomic_DNA"/>
</dbReference>
<dbReference type="Proteomes" id="UP000030745">
    <property type="component" value="Unassembled WGS sequence"/>
</dbReference>
<name>A0A067BE69_SAPPC</name>
<reference evidence="1 2" key="1">
    <citation type="journal article" date="2013" name="PLoS Genet.">
        <title>Distinctive expansion of potential virulence genes in the genome of the oomycete fish pathogen Saprolegnia parasitica.</title>
        <authorList>
            <person name="Jiang R.H."/>
            <person name="de Bruijn I."/>
            <person name="Haas B.J."/>
            <person name="Belmonte R."/>
            <person name="Lobach L."/>
            <person name="Christie J."/>
            <person name="van den Ackerveken G."/>
            <person name="Bottin A."/>
            <person name="Bulone V."/>
            <person name="Diaz-Moreno S.M."/>
            <person name="Dumas B."/>
            <person name="Fan L."/>
            <person name="Gaulin E."/>
            <person name="Govers F."/>
            <person name="Grenville-Briggs L.J."/>
            <person name="Horner N.R."/>
            <person name="Levin J.Z."/>
            <person name="Mammella M."/>
            <person name="Meijer H.J."/>
            <person name="Morris P."/>
            <person name="Nusbaum C."/>
            <person name="Oome S."/>
            <person name="Phillips A.J."/>
            <person name="van Rooyen D."/>
            <person name="Rzeszutek E."/>
            <person name="Saraiva M."/>
            <person name="Secombes C.J."/>
            <person name="Seidl M.F."/>
            <person name="Snel B."/>
            <person name="Stassen J.H."/>
            <person name="Sykes S."/>
            <person name="Tripathy S."/>
            <person name="van den Berg H."/>
            <person name="Vega-Arreguin J.C."/>
            <person name="Wawra S."/>
            <person name="Young S.K."/>
            <person name="Zeng Q."/>
            <person name="Dieguez-Uribeondo J."/>
            <person name="Russ C."/>
            <person name="Tyler B.M."/>
            <person name="van West P."/>
        </authorList>
    </citation>
    <scope>NUCLEOTIDE SEQUENCE [LARGE SCALE GENOMIC DNA]</scope>
    <source>
        <strain evidence="1 2">CBS 223.65</strain>
    </source>
</reference>
<dbReference type="KEGG" id="spar:SPRG_17853"/>
<dbReference type="AlphaFoldDB" id="A0A067BE69"/>
<keyword evidence="2" id="KW-1185">Reference proteome</keyword>
<dbReference type="OrthoDB" id="74353at2759"/>
<sequence>MSRLENTLTTSVHVLGDATYAVEGNICGVHGTRCPRAGDVAIADCTPFLPSYVSSVGCILSSDTSCSIIASVVDSSSGSYYACVLPVGGEAPRVVDKFASRPIDTTAAPTTPTATHATMILVIS</sequence>
<proteinExistence type="predicted"/>
<dbReference type="GeneID" id="24139381"/>
<accession>A0A067BE69</accession>
<feature type="non-terminal residue" evidence="1">
    <location>
        <position position="124"/>
    </location>
</feature>
<evidence type="ECO:0000313" key="2">
    <source>
        <dbReference type="Proteomes" id="UP000030745"/>
    </source>
</evidence>
<protein>
    <submittedName>
        <fullName evidence="1">Uncharacterized protein</fullName>
    </submittedName>
</protein>
<gene>
    <name evidence="1" type="ORF">SPRG_17853</name>
</gene>
<dbReference type="RefSeq" id="XP_012212642.1">
    <property type="nucleotide sequence ID" value="XM_012357252.1"/>
</dbReference>
<dbReference type="VEuPathDB" id="FungiDB:SPRG_17853"/>
<organism evidence="1 2">
    <name type="scientific">Saprolegnia parasitica (strain CBS 223.65)</name>
    <dbReference type="NCBI Taxonomy" id="695850"/>
    <lineage>
        <taxon>Eukaryota</taxon>
        <taxon>Sar</taxon>
        <taxon>Stramenopiles</taxon>
        <taxon>Oomycota</taxon>
        <taxon>Saprolegniomycetes</taxon>
        <taxon>Saprolegniales</taxon>
        <taxon>Saprolegniaceae</taxon>
        <taxon>Saprolegnia</taxon>
    </lineage>
</organism>